<sequence>MVDNRYATALVIGSVLSLLATVYLSVAMGTQHWYQYHSQPASNDANNSTDLKALHQDFEDVDESIYSVALFRLNGTLGLWWRCILVPKDPQWYNEQNPTMVTKCHTFTLAQQWESKFKHPGNINSGEDLLRTYLWKCQFLLPLVSVGLVFLAALIGVCACLCRSVTPTLFVGLLHLVAGLCSLATVCCFLMGVHLLHDISDLPEGMASSLGWSLFLAVVSSPLQIMAAALFIWAARSHRQHYTRMTAYRVA</sequence>
<organism evidence="6 7">
    <name type="scientific">Anabarilius grahami</name>
    <name type="common">Kanglang fish</name>
    <name type="synonym">Barilius grahami</name>
    <dbReference type="NCBI Taxonomy" id="495550"/>
    <lineage>
        <taxon>Eukaryota</taxon>
        <taxon>Metazoa</taxon>
        <taxon>Chordata</taxon>
        <taxon>Craniata</taxon>
        <taxon>Vertebrata</taxon>
        <taxon>Euteleostomi</taxon>
        <taxon>Actinopterygii</taxon>
        <taxon>Neopterygii</taxon>
        <taxon>Teleostei</taxon>
        <taxon>Ostariophysi</taxon>
        <taxon>Cypriniformes</taxon>
        <taxon>Xenocyprididae</taxon>
        <taxon>Xenocypridinae</taxon>
        <taxon>Xenocypridinae incertae sedis</taxon>
        <taxon>Anabarilius</taxon>
    </lineage>
</organism>
<comment type="caution">
    <text evidence="6">The sequence shown here is derived from an EMBL/GenBank/DDBJ whole genome shotgun (WGS) entry which is preliminary data.</text>
</comment>
<dbReference type="InterPro" id="IPR004031">
    <property type="entry name" value="PMP22/EMP/MP20/Claudin"/>
</dbReference>
<keyword evidence="3 5" id="KW-1133">Transmembrane helix</keyword>
<evidence type="ECO:0000256" key="1">
    <source>
        <dbReference type="ARBA" id="ARBA00004141"/>
    </source>
</evidence>
<evidence type="ECO:0000256" key="3">
    <source>
        <dbReference type="ARBA" id="ARBA00022989"/>
    </source>
</evidence>
<evidence type="ECO:0000256" key="5">
    <source>
        <dbReference type="SAM" id="Phobius"/>
    </source>
</evidence>
<name>A0A3N0YJY0_ANAGA</name>
<reference evidence="6 7" key="1">
    <citation type="submission" date="2018-10" db="EMBL/GenBank/DDBJ databases">
        <title>Genome assembly for a Yunnan-Guizhou Plateau 3E fish, Anabarilius grahami (Regan), and its evolutionary and genetic applications.</title>
        <authorList>
            <person name="Jiang W."/>
        </authorList>
    </citation>
    <scope>NUCLEOTIDE SEQUENCE [LARGE SCALE GENOMIC DNA]</scope>
    <source>
        <strain evidence="6">AG-KIZ</strain>
        <tissue evidence="6">Muscle</tissue>
    </source>
</reference>
<dbReference type="PANTHER" id="PTHR14347:SF3">
    <property type="entry name" value="CLAUDIN DOMAIN-CONTAINING PROTEIN 1"/>
    <property type="match status" value="1"/>
</dbReference>
<comment type="subcellular location">
    <subcellularLocation>
        <location evidence="1">Membrane</location>
        <topology evidence="1">Multi-pass membrane protein</topology>
    </subcellularLocation>
</comment>
<dbReference type="AlphaFoldDB" id="A0A3N0YJY0"/>
<dbReference type="EMBL" id="RJVU01037554">
    <property type="protein sequence ID" value="ROL46562.1"/>
    <property type="molecule type" value="Genomic_DNA"/>
</dbReference>
<dbReference type="OrthoDB" id="9885915at2759"/>
<protein>
    <submittedName>
        <fullName evidence="6">Claudin domain-containing protein 1</fullName>
    </submittedName>
</protein>
<keyword evidence="7" id="KW-1185">Reference proteome</keyword>
<evidence type="ECO:0000256" key="2">
    <source>
        <dbReference type="ARBA" id="ARBA00022692"/>
    </source>
</evidence>
<evidence type="ECO:0000313" key="7">
    <source>
        <dbReference type="Proteomes" id="UP000281406"/>
    </source>
</evidence>
<feature type="transmembrane region" description="Helical" evidence="5">
    <location>
        <begin position="212"/>
        <end position="235"/>
    </location>
</feature>
<gene>
    <name evidence="6" type="ORF">DPX16_21746</name>
</gene>
<dbReference type="PANTHER" id="PTHR14347">
    <property type="entry name" value="CLAUDIN DOMAIN-CONTAINING PROTEIN 1"/>
    <property type="match status" value="1"/>
</dbReference>
<feature type="transmembrane region" description="Helical" evidence="5">
    <location>
        <begin position="7"/>
        <end position="26"/>
    </location>
</feature>
<dbReference type="GO" id="GO:0016020">
    <property type="term" value="C:membrane"/>
    <property type="evidence" value="ECO:0007669"/>
    <property type="project" value="UniProtKB-SubCell"/>
</dbReference>
<proteinExistence type="predicted"/>
<evidence type="ECO:0000313" key="6">
    <source>
        <dbReference type="EMBL" id="ROL46562.1"/>
    </source>
</evidence>
<accession>A0A3N0YJY0</accession>
<evidence type="ECO:0000256" key="4">
    <source>
        <dbReference type="ARBA" id="ARBA00023136"/>
    </source>
</evidence>
<dbReference type="Gene3D" id="1.20.140.150">
    <property type="match status" value="1"/>
</dbReference>
<feature type="transmembrane region" description="Helical" evidence="5">
    <location>
        <begin position="169"/>
        <end position="192"/>
    </location>
</feature>
<keyword evidence="4 5" id="KW-0472">Membrane</keyword>
<dbReference type="Pfam" id="PF13903">
    <property type="entry name" value="Claudin_2"/>
    <property type="match status" value="1"/>
</dbReference>
<feature type="transmembrane region" description="Helical" evidence="5">
    <location>
        <begin position="139"/>
        <end position="162"/>
    </location>
</feature>
<dbReference type="Proteomes" id="UP000281406">
    <property type="component" value="Unassembled WGS sequence"/>
</dbReference>
<dbReference type="InterPro" id="IPR042356">
    <property type="entry name" value="CLDN1"/>
</dbReference>
<keyword evidence="2 5" id="KW-0812">Transmembrane</keyword>